<dbReference type="Proteomes" id="UP001198565">
    <property type="component" value="Unassembled WGS sequence"/>
</dbReference>
<proteinExistence type="predicted"/>
<reference evidence="1 2" key="1">
    <citation type="submission" date="2021-08" db="EMBL/GenBank/DDBJ databases">
        <title>Streptomyces sp. PTM05 isolated from lichen.</title>
        <authorList>
            <person name="Somphong A."/>
            <person name="Phongsopitanun W."/>
            <person name="Tanasupawat S."/>
        </authorList>
    </citation>
    <scope>NUCLEOTIDE SEQUENCE [LARGE SCALE GENOMIC DNA]</scope>
    <source>
        <strain evidence="1 2">Ptm05</strain>
    </source>
</reference>
<dbReference type="RefSeq" id="WP_222979854.1">
    <property type="nucleotide sequence ID" value="NZ_JAINVZ010000014.1"/>
</dbReference>
<evidence type="ECO:0000313" key="2">
    <source>
        <dbReference type="Proteomes" id="UP001198565"/>
    </source>
</evidence>
<evidence type="ECO:0000313" key="1">
    <source>
        <dbReference type="EMBL" id="MBY8887092.1"/>
    </source>
</evidence>
<dbReference type="EMBL" id="JAINVZ010000014">
    <property type="protein sequence ID" value="MBY8887092.1"/>
    <property type="molecule type" value="Genomic_DNA"/>
</dbReference>
<comment type="caution">
    <text evidence="1">The sequence shown here is derived from an EMBL/GenBank/DDBJ whole genome shotgun (WGS) entry which is preliminary data.</text>
</comment>
<accession>A0ABS7QV59</accession>
<organism evidence="1 2">
    <name type="scientific">Streptantibioticus parmotrematis</name>
    <dbReference type="NCBI Taxonomy" id="2873249"/>
    <lineage>
        <taxon>Bacteria</taxon>
        <taxon>Bacillati</taxon>
        <taxon>Actinomycetota</taxon>
        <taxon>Actinomycetes</taxon>
        <taxon>Kitasatosporales</taxon>
        <taxon>Streptomycetaceae</taxon>
        <taxon>Streptantibioticus</taxon>
    </lineage>
</organism>
<sequence length="90" mass="9227">MVEQRADGAGARRAGARAGVARARIREAVEAKEALAEALRGAGISLPALGVRTPSSVEEDRARYALVHLGVCAAPVARALAEVIAKGVRA</sequence>
<protein>
    <submittedName>
        <fullName evidence="1">Uncharacterized protein</fullName>
    </submittedName>
</protein>
<name>A0ABS7QV59_9ACTN</name>
<keyword evidence="2" id="KW-1185">Reference proteome</keyword>
<gene>
    <name evidence="1" type="ORF">K7472_19895</name>
</gene>